<comment type="caution">
    <text evidence="2">The sequence shown here is derived from an EMBL/GenBank/DDBJ whole genome shotgun (WGS) entry which is preliminary data.</text>
</comment>
<reference evidence="2 3" key="1">
    <citation type="submission" date="2018-02" db="EMBL/GenBank/DDBJ databases">
        <title>Genome sequencing of Solimonas sp. HR-BB.</title>
        <authorList>
            <person name="Lee Y."/>
            <person name="Jeon C.O."/>
        </authorList>
    </citation>
    <scope>NUCLEOTIDE SEQUENCE [LARGE SCALE GENOMIC DNA]</scope>
    <source>
        <strain evidence="2 3">HR-BB</strain>
    </source>
</reference>
<proteinExistence type="predicted"/>
<dbReference type="EMBL" id="PSNW01000006">
    <property type="protein sequence ID" value="PPE73746.1"/>
    <property type="molecule type" value="Genomic_DNA"/>
</dbReference>
<dbReference type="RefSeq" id="WP_104230807.1">
    <property type="nucleotide sequence ID" value="NZ_PSNW01000006.1"/>
</dbReference>
<evidence type="ECO:0000313" key="2">
    <source>
        <dbReference type="EMBL" id="PPE73746.1"/>
    </source>
</evidence>
<dbReference type="Pfam" id="PF01738">
    <property type="entry name" value="DLH"/>
    <property type="match status" value="1"/>
</dbReference>
<accession>A0A2S5TFI0</accession>
<dbReference type="InterPro" id="IPR029058">
    <property type="entry name" value="AB_hydrolase_fold"/>
</dbReference>
<keyword evidence="2" id="KW-0378">Hydrolase</keyword>
<protein>
    <submittedName>
        <fullName evidence="2">Dienelactone hydrolase</fullName>
    </submittedName>
</protein>
<dbReference type="GO" id="GO:0016787">
    <property type="term" value="F:hydrolase activity"/>
    <property type="evidence" value="ECO:0007669"/>
    <property type="project" value="UniProtKB-KW"/>
</dbReference>
<sequence>MSIEIPGFEHGPLELEGERRDVYRRGQGRAVIVMSEVPGITPQVARFATRVADAGFSVWMPQLFGTPLEPLTPATAARTIARVCISREFRVLAAHRSSPIVDWLRALARHAHAQCGGPGVGAVGMCLTGNFGLAMMLDAPVIAPVLAQPSLPGGITHAQRSGLHASPEEIAAAHRRIDREGARILGLRFSGDPMCRAERFERLQAEFGPAFEAIVVPSRNANPDALPPAHSVMTTHLIDREGEPTRAALDRTLAFLHEQLNRA</sequence>
<dbReference type="AlphaFoldDB" id="A0A2S5TFI0"/>
<dbReference type="SUPFAM" id="SSF53474">
    <property type="entry name" value="alpha/beta-Hydrolases"/>
    <property type="match status" value="1"/>
</dbReference>
<evidence type="ECO:0000259" key="1">
    <source>
        <dbReference type="Pfam" id="PF01738"/>
    </source>
</evidence>
<organism evidence="2 3">
    <name type="scientific">Solimonas fluminis</name>
    <dbReference type="NCBI Taxonomy" id="2086571"/>
    <lineage>
        <taxon>Bacteria</taxon>
        <taxon>Pseudomonadati</taxon>
        <taxon>Pseudomonadota</taxon>
        <taxon>Gammaproteobacteria</taxon>
        <taxon>Nevskiales</taxon>
        <taxon>Nevskiaceae</taxon>
        <taxon>Solimonas</taxon>
    </lineage>
</organism>
<dbReference type="Proteomes" id="UP000238220">
    <property type="component" value="Unassembled WGS sequence"/>
</dbReference>
<dbReference type="InterPro" id="IPR002925">
    <property type="entry name" value="Dienelactn_hydro"/>
</dbReference>
<name>A0A2S5TFI0_9GAMM</name>
<gene>
    <name evidence="2" type="ORF">C3942_12095</name>
</gene>
<feature type="domain" description="Dienelactone hydrolase" evidence="1">
    <location>
        <begin position="27"/>
        <end position="138"/>
    </location>
</feature>
<evidence type="ECO:0000313" key="3">
    <source>
        <dbReference type="Proteomes" id="UP000238220"/>
    </source>
</evidence>
<dbReference type="OrthoDB" id="9782215at2"/>
<keyword evidence="3" id="KW-1185">Reference proteome</keyword>
<dbReference type="Gene3D" id="3.40.50.1820">
    <property type="entry name" value="alpha/beta hydrolase"/>
    <property type="match status" value="1"/>
</dbReference>